<accession>A0A8J2K1X2</accession>
<dbReference type="AlphaFoldDB" id="A0A8J2K1X2"/>
<protein>
    <submittedName>
        <fullName evidence="1">Uncharacterized protein</fullName>
    </submittedName>
</protein>
<keyword evidence="2" id="KW-1185">Reference proteome</keyword>
<name>A0A8J2K1X2_9HEXA</name>
<evidence type="ECO:0000313" key="2">
    <source>
        <dbReference type="Proteomes" id="UP000708208"/>
    </source>
</evidence>
<dbReference type="Proteomes" id="UP000708208">
    <property type="component" value="Unassembled WGS sequence"/>
</dbReference>
<proteinExistence type="predicted"/>
<evidence type="ECO:0000313" key="1">
    <source>
        <dbReference type="EMBL" id="CAG7731693.1"/>
    </source>
</evidence>
<sequence length="313" mass="36588">VITITLYVTDTYPKVGGESKTLYRHPLSNPVKQLETHKRYFENGTSEEPVASSIWEELETGIVNITQEFMCTAWINSCSREAINSYIVCSYMNHLRANQVIRCPNILRVLYGKSSLRSIKRDAQFILTFLPCADTPSRYSFWQNANYLHRYEYSNFLVDLFSACGVEIFNTYLETGHQRGEHVQDCFLGCLTHVLIDAESAHHFARSDRFVYLLSEQVKSINLESKDISFDIIFIWMNLFVQDMGIYYRFEEKVKPEIKKLLNEKSVIRPTDSHNRQFKEKILIQLSTFTENLKATGRKGKWSDHLYNDIKRL</sequence>
<dbReference type="EMBL" id="CAJVCH010217752">
    <property type="protein sequence ID" value="CAG7731693.1"/>
    <property type="molecule type" value="Genomic_DNA"/>
</dbReference>
<feature type="non-terminal residue" evidence="1">
    <location>
        <position position="1"/>
    </location>
</feature>
<organism evidence="1 2">
    <name type="scientific">Allacma fusca</name>
    <dbReference type="NCBI Taxonomy" id="39272"/>
    <lineage>
        <taxon>Eukaryota</taxon>
        <taxon>Metazoa</taxon>
        <taxon>Ecdysozoa</taxon>
        <taxon>Arthropoda</taxon>
        <taxon>Hexapoda</taxon>
        <taxon>Collembola</taxon>
        <taxon>Symphypleona</taxon>
        <taxon>Sminthuridae</taxon>
        <taxon>Allacma</taxon>
    </lineage>
</organism>
<gene>
    <name evidence="1" type="ORF">AFUS01_LOCUS20267</name>
</gene>
<reference evidence="1" key="1">
    <citation type="submission" date="2021-06" db="EMBL/GenBank/DDBJ databases">
        <authorList>
            <person name="Hodson N. C."/>
            <person name="Mongue J. A."/>
            <person name="Jaron S. K."/>
        </authorList>
    </citation>
    <scope>NUCLEOTIDE SEQUENCE</scope>
</reference>
<comment type="caution">
    <text evidence="1">The sequence shown here is derived from an EMBL/GenBank/DDBJ whole genome shotgun (WGS) entry which is preliminary data.</text>
</comment>